<evidence type="ECO:0000313" key="1">
    <source>
        <dbReference type="EMBL" id="QOD55607.1"/>
    </source>
</evidence>
<dbReference type="EMBL" id="CP061854">
    <property type="protein sequence ID" value="QOD55607.1"/>
    <property type="molecule type" value="Genomic_DNA"/>
</dbReference>
<dbReference type="AlphaFoldDB" id="A0A7L8A1I4"/>
<reference evidence="1 2" key="1">
    <citation type="submission" date="2020-09" db="EMBL/GenBank/DDBJ databases">
        <title>Complete, closed and curated genome sequences of Photobacterium damselae subsp. piscicida isolates from Australia indicate localised evolution and additional plasmid-borne pathogenicity mechanisms.</title>
        <authorList>
            <person name="Baseggio L."/>
            <person name="Silayeva O."/>
            <person name="Buller N."/>
            <person name="Landos M."/>
            <person name="Engelstaedter J."/>
            <person name="Barnes A.C."/>
        </authorList>
    </citation>
    <scope>NUCLEOTIDE SEQUENCE [LARGE SCALE GENOMIC DNA]</scope>
    <source>
        <strain evidence="1 2">AS-16-0540-1</strain>
    </source>
</reference>
<accession>A0A7L8A1I4</accession>
<name>A0A7L8A1I4_PHODP</name>
<proteinExistence type="predicted"/>
<organism evidence="1 2">
    <name type="scientific">Photobacterium damsela subsp. piscicida</name>
    <name type="common">Pasteurella piscicida</name>
    <dbReference type="NCBI Taxonomy" id="38294"/>
    <lineage>
        <taxon>Bacteria</taxon>
        <taxon>Pseudomonadati</taxon>
        <taxon>Pseudomonadota</taxon>
        <taxon>Gammaproteobacteria</taxon>
        <taxon>Vibrionales</taxon>
        <taxon>Vibrionaceae</taxon>
        <taxon>Photobacterium</taxon>
    </lineage>
</organism>
<protein>
    <submittedName>
        <fullName evidence="1">Uncharacterized protein</fullName>
    </submittedName>
</protein>
<gene>
    <name evidence="1" type="ORF">IC627_09645</name>
</gene>
<dbReference type="Proteomes" id="UP000516656">
    <property type="component" value="Chromosome 1"/>
</dbReference>
<sequence>MDYDNVELQTIAIFQPLFIKKFNLPKRNDFVDDFYEDCKISNREKEIMFEAFNCASHMNKFLDEVFQRKDREMSLKANVINVVKPVLIHALFEASKLQDSTTFSLTEELPKSDRGNVFEVLDYVKKHNHTKPLFLTLKEIVKHHFYDEYKQYKKELKKGIKHNADNKI</sequence>
<evidence type="ECO:0000313" key="2">
    <source>
        <dbReference type="Proteomes" id="UP000516656"/>
    </source>
</evidence>
<dbReference type="RefSeq" id="WP_191169319.1">
    <property type="nucleotide sequence ID" value="NZ_CP061861.1"/>
</dbReference>